<dbReference type="SUPFAM" id="SSF51735">
    <property type="entry name" value="NAD(P)-binding Rossmann-fold domains"/>
    <property type="match status" value="1"/>
</dbReference>
<evidence type="ECO:0000313" key="8">
    <source>
        <dbReference type="Proteomes" id="UP000034410"/>
    </source>
</evidence>
<dbReference type="KEGG" id="seds:AAY24_10670"/>
<dbReference type="CDD" id="cd05286">
    <property type="entry name" value="QOR2"/>
    <property type="match status" value="1"/>
</dbReference>
<dbReference type="Proteomes" id="UP000034410">
    <property type="component" value="Chromosome"/>
</dbReference>
<evidence type="ECO:0000256" key="2">
    <source>
        <dbReference type="ARBA" id="ARBA00022857"/>
    </source>
</evidence>
<dbReference type="AlphaFoldDB" id="A0A0F7JYC0"/>
<evidence type="ECO:0000256" key="4">
    <source>
        <dbReference type="ARBA" id="ARBA00038919"/>
    </source>
</evidence>
<feature type="domain" description="Enoyl reductase (ER)" evidence="6">
    <location>
        <begin position="11"/>
        <end position="322"/>
    </location>
</feature>
<dbReference type="PANTHER" id="PTHR48106:SF13">
    <property type="entry name" value="QUINONE OXIDOREDUCTASE-RELATED"/>
    <property type="match status" value="1"/>
</dbReference>
<evidence type="ECO:0000256" key="3">
    <source>
        <dbReference type="ARBA" id="ARBA00023002"/>
    </source>
</evidence>
<proteinExistence type="inferred from homology"/>
<keyword evidence="8" id="KW-1185">Reference proteome</keyword>
<protein>
    <recommendedName>
        <fullName evidence="4">NADPH:quinone reductase</fullName>
        <ecNumber evidence="4">1.6.5.5</ecNumber>
    </recommendedName>
</protein>
<gene>
    <name evidence="7" type="ORF">AAY24_10670</name>
</gene>
<dbReference type="NCBIfam" id="NF008024">
    <property type="entry name" value="PRK10754.1"/>
    <property type="match status" value="1"/>
</dbReference>
<dbReference type="FunFam" id="3.40.50.720:FF:000053">
    <property type="entry name" value="Quinone oxidoreductase 1"/>
    <property type="match status" value="1"/>
</dbReference>
<evidence type="ECO:0000256" key="5">
    <source>
        <dbReference type="ARBA" id="ARBA00048980"/>
    </source>
</evidence>
<dbReference type="PATRIC" id="fig|1543721.4.peg.2212"/>
<dbReference type="InterPro" id="IPR013154">
    <property type="entry name" value="ADH-like_N"/>
</dbReference>
<dbReference type="InterPro" id="IPR013149">
    <property type="entry name" value="ADH-like_C"/>
</dbReference>
<dbReference type="InterPro" id="IPR036291">
    <property type="entry name" value="NAD(P)-bd_dom_sf"/>
</dbReference>
<comment type="catalytic activity">
    <reaction evidence="5">
        <text>2 a quinone + NADPH + H(+) = 2 a 1,4-benzosemiquinone + NADP(+)</text>
        <dbReference type="Rhea" id="RHEA:14269"/>
        <dbReference type="ChEBI" id="CHEBI:15378"/>
        <dbReference type="ChEBI" id="CHEBI:57783"/>
        <dbReference type="ChEBI" id="CHEBI:58349"/>
        <dbReference type="ChEBI" id="CHEBI:132124"/>
        <dbReference type="ChEBI" id="CHEBI:134225"/>
        <dbReference type="EC" id="1.6.5.5"/>
    </reaction>
</comment>
<keyword evidence="3" id="KW-0560">Oxidoreductase</keyword>
<dbReference type="GO" id="GO:0003960">
    <property type="term" value="F:quinone reductase (NADPH) activity"/>
    <property type="evidence" value="ECO:0007669"/>
    <property type="project" value="UniProtKB-EC"/>
</dbReference>
<dbReference type="SUPFAM" id="SSF50129">
    <property type="entry name" value="GroES-like"/>
    <property type="match status" value="1"/>
</dbReference>
<dbReference type="RefSeq" id="WP_046859667.1">
    <property type="nucleotide sequence ID" value="NZ_CP011412.1"/>
</dbReference>
<dbReference type="Gene3D" id="3.40.50.720">
    <property type="entry name" value="NAD(P)-binding Rossmann-like Domain"/>
    <property type="match status" value="1"/>
</dbReference>
<accession>A0A0F7JYC0</accession>
<evidence type="ECO:0000313" key="7">
    <source>
        <dbReference type="EMBL" id="AKH20737.1"/>
    </source>
</evidence>
<dbReference type="InterPro" id="IPR047618">
    <property type="entry name" value="QOR-like"/>
</dbReference>
<organism evidence="7 8">
    <name type="scientific">Sedimenticola thiotaurini</name>
    <dbReference type="NCBI Taxonomy" id="1543721"/>
    <lineage>
        <taxon>Bacteria</taxon>
        <taxon>Pseudomonadati</taxon>
        <taxon>Pseudomonadota</taxon>
        <taxon>Gammaproteobacteria</taxon>
        <taxon>Chromatiales</taxon>
        <taxon>Sedimenticolaceae</taxon>
        <taxon>Sedimenticola</taxon>
    </lineage>
</organism>
<keyword evidence="2" id="KW-0521">NADP</keyword>
<dbReference type="GO" id="GO:0005829">
    <property type="term" value="C:cytosol"/>
    <property type="evidence" value="ECO:0007669"/>
    <property type="project" value="TreeGrafter"/>
</dbReference>
<dbReference type="PANTHER" id="PTHR48106">
    <property type="entry name" value="QUINONE OXIDOREDUCTASE PIG3-RELATED"/>
    <property type="match status" value="1"/>
</dbReference>
<reference evidence="7 8" key="1">
    <citation type="journal article" date="2015" name="Genome Announc.">
        <title>Complete Genome Sequence of Sedimenticola thiotaurini Strain SIP-G1, a Polyphosphate- and Polyhydroxyalkanoate-Accumulating Sulfur-Oxidizing Gammaproteobacterium Isolated from Salt Marsh Sediments.</title>
        <authorList>
            <person name="Flood B.E."/>
            <person name="Jones D.S."/>
            <person name="Bailey J.V."/>
        </authorList>
    </citation>
    <scope>NUCLEOTIDE SEQUENCE [LARGE SCALE GENOMIC DNA]</scope>
    <source>
        <strain evidence="7 8">SIP-G1</strain>
    </source>
</reference>
<dbReference type="EMBL" id="CP011412">
    <property type="protein sequence ID" value="AKH20737.1"/>
    <property type="molecule type" value="Genomic_DNA"/>
</dbReference>
<dbReference type="GO" id="GO:0070402">
    <property type="term" value="F:NADPH binding"/>
    <property type="evidence" value="ECO:0007669"/>
    <property type="project" value="TreeGrafter"/>
</dbReference>
<dbReference type="InterPro" id="IPR020843">
    <property type="entry name" value="ER"/>
</dbReference>
<sequence length="324" mass="34297">MNSAIRIHQYGGPEVLSLDSVSVGEPSEGQVRLRHSAIGLNFIDVYQRTGLYPVGSFPQTLGMEGAGVIEALGPGVEGFRVGDRVGYAMALGSYCHDRLIEADKLVKLPDGIEDQTAAAMLLQGMTARYLLKNSYPVQAGDTILVMAAAGGVGTLLTQWANHLGVTVIGCVGSPEKARLAQEQGCHHTILYTQEDVATRVRDITGGEGVAAVYDSVGQATLHASLDSLRPTGTLVSFGNASGPINDFNVGLLAQKGSLYLQRPTLATYVRNRELLDGCANDLFQVVQSGAVKVKIGQAYPLAKVAQAHRELEARKTIGATVLLP</sequence>
<dbReference type="GO" id="GO:0035925">
    <property type="term" value="F:mRNA 3'-UTR AU-rich region binding"/>
    <property type="evidence" value="ECO:0007669"/>
    <property type="project" value="TreeGrafter"/>
</dbReference>
<evidence type="ECO:0000256" key="1">
    <source>
        <dbReference type="ARBA" id="ARBA00010371"/>
    </source>
</evidence>
<dbReference type="InterPro" id="IPR011032">
    <property type="entry name" value="GroES-like_sf"/>
</dbReference>
<dbReference type="Pfam" id="PF00107">
    <property type="entry name" value="ADH_zinc_N"/>
    <property type="match status" value="1"/>
</dbReference>
<dbReference type="OrthoDB" id="9805883at2"/>
<dbReference type="SMART" id="SM00829">
    <property type="entry name" value="PKS_ER"/>
    <property type="match status" value="1"/>
</dbReference>
<comment type="similarity">
    <text evidence="1">Belongs to the zinc-containing alcohol dehydrogenase family. Quinone oxidoreductase subfamily.</text>
</comment>
<evidence type="ECO:0000259" key="6">
    <source>
        <dbReference type="SMART" id="SM00829"/>
    </source>
</evidence>
<name>A0A0F7JYC0_9GAMM</name>
<dbReference type="EC" id="1.6.5.5" evidence="4"/>
<dbReference type="Gene3D" id="3.90.180.10">
    <property type="entry name" value="Medium-chain alcohol dehydrogenases, catalytic domain"/>
    <property type="match status" value="1"/>
</dbReference>
<dbReference type="Pfam" id="PF08240">
    <property type="entry name" value="ADH_N"/>
    <property type="match status" value="1"/>
</dbReference>